<organism evidence="1 2">
    <name type="scientific">Photobacterium angustum (strain S14 / CCUG 15956)</name>
    <name type="common">Vibrio sp. (strain S14 / CCUG 15956)</name>
    <dbReference type="NCBI Taxonomy" id="314292"/>
    <lineage>
        <taxon>Bacteria</taxon>
        <taxon>Pseudomonadati</taxon>
        <taxon>Pseudomonadota</taxon>
        <taxon>Gammaproteobacteria</taxon>
        <taxon>Vibrionales</taxon>
        <taxon>Vibrionaceae</taxon>
        <taxon>Photobacterium</taxon>
    </lineage>
</organism>
<dbReference type="OrthoDB" id="5825621at2"/>
<reference evidence="1 2" key="1">
    <citation type="journal article" date="2009" name="Proc. Natl. Acad. Sci. U.S.A.">
        <title>The genomic basis of trophic strategy in marine bacteria.</title>
        <authorList>
            <person name="Lauro F.M."/>
            <person name="McDougald D."/>
            <person name="Thomas T."/>
            <person name="Williams T.J."/>
            <person name="Egan S."/>
            <person name="Rice S."/>
            <person name="DeMaere M.Z."/>
            <person name="Ting L."/>
            <person name="Ertan H."/>
            <person name="Johnson J."/>
            <person name="Ferriera S."/>
            <person name="Lapidus A."/>
            <person name="Anderson I."/>
            <person name="Kyrpides N."/>
            <person name="Munk A.C."/>
            <person name="Detter C."/>
            <person name="Han C.S."/>
            <person name="Brown M.V."/>
            <person name="Robb F.T."/>
            <person name="Kjelleberg S."/>
            <person name="Cavicchioli R."/>
        </authorList>
    </citation>
    <scope>NUCLEOTIDE SEQUENCE [LARGE SCALE GENOMIC DNA]</scope>
    <source>
        <strain evidence="1 2">S14</strain>
    </source>
</reference>
<dbReference type="AlphaFoldDB" id="Q1ZJN4"/>
<protein>
    <submittedName>
        <fullName evidence="1">Uncharacterized protein</fullName>
    </submittedName>
</protein>
<dbReference type="HOGENOM" id="CLU_020015_0_0_6"/>
<sequence length="784" mass="87967">MAKSKIARQSNAVKRVRNSQNVVPLNLTIPYKNASLNQPKSFDISHLLHLGGDKKKLKISSRTEYIRRFCKKANQYVSNGNSAETVKTRYENLGCYIAFCDAVDVDPFAESGYLKFAGDDGELRHRIKMYHPSRRLWEYNHDDELGIKESSAASVLSMLRSALDWGGFPVTDLARHHRGFSGQKTSYKAYSDQEEKLLVARLSNVFFALATQLIAAKENNTPLPETLPIVIALGEHEEVVQIPTSLNTKVRSRKKDGTAVNTGAAFNLTMGAAYHLMCFFTSLNDGNIRSISHPIKVHIEERDKTLETVRVSSYKPRANKEVDALLLGETFDVDKRDGVKFIKLLERLSKLYGNKEDGDPLLFTLNNAANVRDSFDLKEINKKLVNQLHLLSPNRAGNLPWFKTLFYAYRNQQGITLKKTTNHLGRTVVHKKVEAIAKPGAVRGATNSAYCILSCYTDLPLKGILLPLTYSEKDSDGYISVSFNYRNGLHGCFNVPASDLALIKDIEHYANENADKQPKRYNRLLLTRKNTSGVPHDWEGISPISGQLMNTWSVEPNHYYISLQSSRWREMTSNQAYADGGTQAAQSLLGNTLETLDRNYVNGDPRLNNVITSQGIEVLQNLNNETNVEQAKAIVAKRRGIPILSHDEAKKMREESIKTNPNGLLCNGQQVIDGKNTQRATNHKLGLNLPCTEFDMCHKCQSAKAVNETEAIYKLISLIDALKDTLNMYPDAKSEAHEKIEQYEFTVDGASDTVFEEAMAKFNTQGRHPRVSIDHAILTLGRLK</sequence>
<name>Q1ZJN4_PHOAS</name>
<dbReference type="RefSeq" id="WP_005363427.1">
    <property type="nucleotide sequence ID" value="NZ_AAOJ01000021.1"/>
</dbReference>
<proteinExistence type="predicted"/>
<comment type="caution">
    <text evidence="1">The sequence shown here is derived from an EMBL/GenBank/DDBJ whole genome shotgun (WGS) entry which is preliminary data.</text>
</comment>
<dbReference type="EMBL" id="AAOJ01000021">
    <property type="protein sequence ID" value="EAS62408.1"/>
    <property type="molecule type" value="Genomic_DNA"/>
</dbReference>
<accession>Q1ZJN4</accession>
<evidence type="ECO:0000313" key="2">
    <source>
        <dbReference type="Proteomes" id="UP000001603"/>
    </source>
</evidence>
<gene>
    <name evidence="1" type="ORF">VAS14_00666</name>
</gene>
<evidence type="ECO:0000313" key="1">
    <source>
        <dbReference type="EMBL" id="EAS62408.1"/>
    </source>
</evidence>
<dbReference type="Proteomes" id="UP000001603">
    <property type="component" value="Unassembled WGS sequence"/>
</dbReference>